<sequence length="205" mass="23269">MWMQQGCRGLAKSTRRKDDDSKPQSMITSAYGDEYMYNAYLAKNTFQLPAGKDSVYLANPSMNELMRAIQSGSSFKRVVVSMIVPLPRTFQLLAPANSPRHQNVRLTPNVVHRRHSFDHQLHQQRVGKSSIQRLPRVHSQGDLLQPRLSFCDEMISRDALPVRVAPLETPTKPQELATEEPNKNACYWIGLAHLLLVISCLRGLF</sequence>
<evidence type="ECO:0000313" key="2">
    <source>
        <dbReference type="EMBL" id="EDX16411.1"/>
    </source>
</evidence>
<dbReference type="AlphaFoldDB" id="B4NTW4"/>
<name>B4NTW4_DROSI</name>
<dbReference type="OMA" id="LWEVHSE"/>
<organism evidence="2 3">
    <name type="scientific">Drosophila simulans</name>
    <name type="common">Fruit fly</name>
    <dbReference type="NCBI Taxonomy" id="7240"/>
    <lineage>
        <taxon>Eukaryota</taxon>
        <taxon>Metazoa</taxon>
        <taxon>Ecdysozoa</taxon>
        <taxon>Arthropoda</taxon>
        <taxon>Hexapoda</taxon>
        <taxon>Insecta</taxon>
        <taxon>Pterygota</taxon>
        <taxon>Neoptera</taxon>
        <taxon>Endopterygota</taxon>
        <taxon>Diptera</taxon>
        <taxon>Brachycera</taxon>
        <taxon>Muscomorpha</taxon>
        <taxon>Ephydroidea</taxon>
        <taxon>Drosophilidae</taxon>
        <taxon>Drosophila</taxon>
        <taxon>Sophophora</taxon>
    </lineage>
</organism>
<keyword evidence="3" id="KW-1185">Reference proteome</keyword>
<feature type="region of interest" description="Disordered" evidence="1">
    <location>
        <begin position="1"/>
        <end position="25"/>
    </location>
</feature>
<dbReference type="STRING" id="7240.B4NTW4"/>
<dbReference type="EMBL" id="CH983363">
    <property type="protein sequence ID" value="EDX16411.1"/>
    <property type="molecule type" value="Genomic_DNA"/>
</dbReference>
<dbReference type="Proteomes" id="UP000000304">
    <property type="component" value="Unassembled WGS sequence"/>
</dbReference>
<reference evidence="2 3" key="1">
    <citation type="journal article" date="2007" name="Nature">
        <title>Evolution of genes and genomes on the Drosophila phylogeny.</title>
        <authorList>
            <consortium name="Drosophila 12 Genomes Consortium"/>
            <person name="Clark A.G."/>
            <person name="Eisen M.B."/>
            <person name="Smith D.R."/>
            <person name="Bergman C.M."/>
            <person name="Oliver B."/>
            <person name="Markow T.A."/>
            <person name="Kaufman T.C."/>
            <person name="Kellis M."/>
            <person name="Gelbart W."/>
            <person name="Iyer V.N."/>
            <person name="Pollard D.A."/>
            <person name="Sackton T.B."/>
            <person name="Larracuente A.M."/>
            <person name="Singh N.D."/>
            <person name="Abad J.P."/>
            <person name="Abt D.N."/>
            <person name="Adryan B."/>
            <person name="Aguade M."/>
            <person name="Akashi H."/>
            <person name="Anderson W.W."/>
            <person name="Aquadro C.F."/>
            <person name="Ardell D.H."/>
            <person name="Arguello R."/>
            <person name="Artieri C.G."/>
            <person name="Barbash D.A."/>
            <person name="Barker D."/>
            <person name="Barsanti P."/>
            <person name="Batterham P."/>
            <person name="Batzoglou S."/>
            <person name="Begun D."/>
            <person name="Bhutkar A."/>
            <person name="Blanco E."/>
            <person name="Bosak S.A."/>
            <person name="Bradley R.K."/>
            <person name="Brand A.D."/>
            <person name="Brent M.R."/>
            <person name="Brooks A.N."/>
            <person name="Brown R.H."/>
            <person name="Butlin R.K."/>
            <person name="Caggese C."/>
            <person name="Calvi B.R."/>
            <person name="Bernardo de Carvalho A."/>
            <person name="Caspi A."/>
            <person name="Castrezana S."/>
            <person name="Celniker S.E."/>
            <person name="Chang J.L."/>
            <person name="Chapple C."/>
            <person name="Chatterji S."/>
            <person name="Chinwalla A."/>
            <person name="Civetta A."/>
            <person name="Clifton S.W."/>
            <person name="Comeron J.M."/>
            <person name="Costello J.C."/>
            <person name="Coyne J.A."/>
            <person name="Daub J."/>
            <person name="David R.G."/>
            <person name="Delcher A.L."/>
            <person name="Delehaunty K."/>
            <person name="Do C.B."/>
            <person name="Ebling H."/>
            <person name="Edwards K."/>
            <person name="Eickbush T."/>
            <person name="Evans J.D."/>
            <person name="Filipski A."/>
            <person name="Findeiss S."/>
            <person name="Freyhult E."/>
            <person name="Fulton L."/>
            <person name="Fulton R."/>
            <person name="Garcia A.C."/>
            <person name="Gardiner A."/>
            <person name="Garfield D.A."/>
            <person name="Garvin B.E."/>
            <person name="Gibson G."/>
            <person name="Gilbert D."/>
            <person name="Gnerre S."/>
            <person name="Godfrey J."/>
            <person name="Good R."/>
            <person name="Gotea V."/>
            <person name="Gravely B."/>
            <person name="Greenberg A.J."/>
            <person name="Griffiths-Jones S."/>
            <person name="Gross S."/>
            <person name="Guigo R."/>
            <person name="Gustafson E.A."/>
            <person name="Haerty W."/>
            <person name="Hahn M.W."/>
            <person name="Halligan D.L."/>
            <person name="Halpern A.L."/>
            <person name="Halter G.M."/>
            <person name="Han M.V."/>
            <person name="Heger A."/>
            <person name="Hillier L."/>
            <person name="Hinrichs A.S."/>
            <person name="Holmes I."/>
            <person name="Hoskins R.A."/>
            <person name="Hubisz M.J."/>
            <person name="Hultmark D."/>
            <person name="Huntley M.A."/>
            <person name="Jaffe D.B."/>
            <person name="Jagadeeshan S."/>
            <person name="Jeck W.R."/>
            <person name="Johnson J."/>
            <person name="Jones C.D."/>
            <person name="Jordan W.C."/>
            <person name="Karpen G.H."/>
            <person name="Kataoka E."/>
            <person name="Keightley P.D."/>
            <person name="Kheradpour P."/>
            <person name="Kirkness E.F."/>
            <person name="Koerich L.B."/>
            <person name="Kristiansen K."/>
            <person name="Kudrna D."/>
            <person name="Kulathinal R.J."/>
            <person name="Kumar S."/>
            <person name="Kwok R."/>
            <person name="Lander E."/>
            <person name="Langley C.H."/>
            <person name="Lapoint R."/>
            <person name="Lazzaro B.P."/>
            <person name="Lee S.J."/>
            <person name="Levesque L."/>
            <person name="Li R."/>
            <person name="Lin C.F."/>
            <person name="Lin M.F."/>
            <person name="Lindblad-Toh K."/>
            <person name="Llopart A."/>
            <person name="Long M."/>
            <person name="Low L."/>
            <person name="Lozovsky E."/>
            <person name="Lu J."/>
            <person name="Luo M."/>
            <person name="Machado C.A."/>
            <person name="Makalowski W."/>
            <person name="Marzo M."/>
            <person name="Matsuda M."/>
            <person name="Matzkin L."/>
            <person name="McAllister B."/>
            <person name="McBride C.S."/>
            <person name="McKernan B."/>
            <person name="McKernan K."/>
            <person name="Mendez-Lago M."/>
            <person name="Minx P."/>
            <person name="Mollenhauer M.U."/>
            <person name="Montooth K."/>
            <person name="Mount S.M."/>
            <person name="Mu X."/>
            <person name="Myers E."/>
            <person name="Negre B."/>
            <person name="Newfeld S."/>
            <person name="Nielsen R."/>
            <person name="Noor M.A."/>
            <person name="O'Grady P."/>
            <person name="Pachter L."/>
            <person name="Papaceit M."/>
            <person name="Parisi M.J."/>
            <person name="Parisi M."/>
            <person name="Parts L."/>
            <person name="Pedersen J.S."/>
            <person name="Pesole G."/>
            <person name="Phillippy A.M."/>
            <person name="Ponting C.P."/>
            <person name="Pop M."/>
            <person name="Porcelli D."/>
            <person name="Powell J.R."/>
            <person name="Prohaska S."/>
            <person name="Pruitt K."/>
            <person name="Puig M."/>
            <person name="Quesneville H."/>
            <person name="Ram K.R."/>
            <person name="Rand D."/>
            <person name="Rasmussen M.D."/>
            <person name="Reed L.K."/>
            <person name="Reenan R."/>
            <person name="Reily A."/>
            <person name="Remington K.A."/>
            <person name="Rieger T.T."/>
            <person name="Ritchie M.G."/>
            <person name="Robin C."/>
            <person name="Rogers Y.H."/>
            <person name="Rohde C."/>
            <person name="Rozas J."/>
            <person name="Rubenfield M.J."/>
            <person name="Ruiz A."/>
            <person name="Russo S."/>
            <person name="Salzberg S.L."/>
            <person name="Sanchez-Gracia A."/>
            <person name="Saranga D.J."/>
            <person name="Sato H."/>
            <person name="Schaeffer S.W."/>
            <person name="Schatz M.C."/>
            <person name="Schlenke T."/>
            <person name="Schwartz R."/>
            <person name="Segarra C."/>
            <person name="Singh R.S."/>
            <person name="Sirot L."/>
            <person name="Sirota M."/>
            <person name="Sisneros N.B."/>
            <person name="Smith C.D."/>
            <person name="Smith T.F."/>
            <person name="Spieth J."/>
            <person name="Stage D.E."/>
            <person name="Stark A."/>
            <person name="Stephan W."/>
            <person name="Strausberg R.L."/>
            <person name="Strempel S."/>
            <person name="Sturgill D."/>
            <person name="Sutton G."/>
            <person name="Sutton G.G."/>
            <person name="Tao W."/>
            <person name="Teichmann S."/>
            <person name="Tobari Y.N."/>
            <person name="Tomimura Y."/>
            <person name="Tsolas J.M."/>
            <person name="Valente V.L."/>
            <person name="Venter E."/>
            <person name="Venter J.C."/>
            <person name="Vicario S."/>
            <person name="Vieira F.G."/>
            <person name="Vilella A.J."/>
            <person name="Villasante A."/>
            <person name="Walenz B."/>
            <person name="Wang J."/>
            <person name="Wasserman M."/>
            <person name="Watts T."/>
            <person name="Wilson D."/>
            <person name="Wilson R.K."/>
            <person name="Wing R.A."/>
            <person name="Wolfner M.F."/>
            <person name="Wong A."/>
            <person name="Wong G.K."/>
            <person name="Wu C.I."/>
            <person name="Wu G."/>
            <person name="Yamamoto D."/>
            <person name="Yang H.P."/>
            <person name="Yang S.P."/>
            <person name="Yorke J.A."/>
            <person name="Yoshida K."/>
            <person name="Zdobnov E."/>
            <person name="Zhang P."/>
            <person name="Zhang Y."/>
            <person name="Zimin A.V."/>
            <person name="Baldwin J."/>
            <person name="Abdouelleil A."/>
            <person name="Abdulkadir J."/>
            <person name="Abebe A."/>
            <person name="Abera B."/>
            <person name="Abreu J."/>
            <person name="Acer S.C."/>
            <person name="Aftuck L."/>
            <person name="Alexander A."/>
            <person name="An P."/>
            <person name="Anderson E."/>
            <person name="Anderson S."/>
            <person name="Arachi H."/>
            <person name="Azer M."/>
            <person name="Bachantsang P."/>
            <person name="Barry A."/>
            <person name="Bayul T."/>
            <person name="Berlin A."/>
            <person name="Bessette D."/>
            <person name="Bloom T."/>
            <person name="Blye J."/>
            <person name="Boguslavskiy L."/>
            <person name="Bonnet C."/>
            <person name="Boukhgalter B."/>
            <person name="Bourzgui I."/>
            <person name="Brown A."/>
            <person name="Cahill P."/>
            <person name="Channer S."/>
            <person name="Cheshatsang Y."/>
            <person name="Chuda L."/>
            <person name="Citroen M."/>
            <person name="Collymore A."/>
            <person name="Cooke P."/>
            <person name="Costello M."/>
            <person name="D'Aco K."/>
            <person name="Daza R."/>
            <person name="De Haan G."/>
            <person name="DeGray S."/>
            <person name="DeMaso C."/>
            <person name="Dhargay N."/>
            <person name="Dooley K."/>
            <person name="Dooley E."/>
            <person name="Doricent M."/>
            <person name="Dorje P."/>
            <person name="Dorjee K."/>
            <person name="Dupes A."/>
            <person name="Elong R."/>
            <person name="Falk J."/>
            <person name="Farina A."/>
            <person name="Faro S."/>
            <person name="Ferguson D."/>
            <person name="Fisher S."/>
            <person name="Foley C.D."/>
            <person name="Franke A."/>
            <person name="Friedrich D."/>
            <person name="Gadbois L."/>
            <person name="Gearin G."/>
            <person name="Gearin C.R."/>
            <person name="Giannoukos G."/>
            <person name="Goode T."/>
            <person name="Graham J."/>
            <person name="Grandbois E."/>
            <person name="Grewal S."/>
            <person name="Gyaltsen K."/>
            <person name="Hafez N."/>
            <person name="Hagos B."/>
            <person name="Hall J."/>
            <person name="Henson C."/>
            <person name="Hollinger A."/>
            <person name="Honan T."/>
            <person name="Huard M.D."/>
            <person name="Hughes L."/>
            <person name="Hurhula B."/>
            <person name="Husby M.E."/>
            <person name="Kamat A."/>
            <person name="Kanga B."/>
            <person name="Kashin S."/>
            <person name="Khazanovich D."/>
            <person name="Kisner P."/>
            <person name="Lance K."/>
            <person name="Lara M."/>
            <person name="Lee W."/>
            <person name="Lennon N."/>
            <person name="Letendre F."/>
            <person name="LeVine R."/>
            <person name="Lipovsky A."/>
            <person name="Liu X."/>
            <person name="Liu J."/>
            <person name="Liu S."/>
            <person name="Lokyitsang T."/>
            <person name="Lokyitsang Y."/>
            <person name="Lubonja R."/>
            <person name="Lui A."/>
            <person name="MacDonald P."/>
            <person name="Magnisalis V."/>
            <person name="Maru K."/>
            <person name="Matthews C."/>
            <person name="McCusker W."/>
            <person name="McDonough S."/>
            <person name="Mehta T."/>
            <person name="Meldrim J."/>
            <person name="Meneus L."/>
            <person name="Mihai O."/>
            <person name="Mihalev A."/>
            <person name="Mihova T."/>
            <person name="Mittelman R."/>
            <person name="Mlenga V."/>
            <person name="Montmayeur A."/>
            <person name="Mulrain L."/>
            <person name="Navidi A."/>
            <person name="Naylor J."/>
            <person name="Negash T."/>
            <person name="Nguyen T."/>
            <person name="Nguyen N."/>
            <person name="Nicol R."/>
            <person name="Norbu C."/>
            <person name="Norbu N."/>
            <person name="Novod N."/>
            <person name="O'Neill B."/>
            <person name="Osman S."/>
            <person name="Markiewicz E."/>
            <person name="Oyono O.L."/>
            <person name="Patti C."/>
            <person name="Phunkhang P."/>
            <person name="Pierre F."/>
            <person name="Priest M."/>
            <person name="Raghuraman S."/>
            <person name="Rege F."/>
            <person name="Reyes R."/>
            <person name="Rise C."/>
            <person name="Rogov P."/>
            <person name="Ross K."/>
            <person name="Ryan E."/>
            <person name="Settipalli S."/>
            <person name="Shea T."/>
            <person name="Sherpa N."/>
            <person name="Shi L."/>
            <person name="Shih D."/>
            <person name="Sparrow T."/>
            <person name="Spaulding J."/>
            <person name="Stalker J."/>
            <person name="Stange-Thomann N."/>
            <person name="Stavropoulos S."/>
            <person name="Stone C."/>
            <person name="Strader C."/>
            <person name="Tesfaye S."/>
            <person name="Thomson T."/>
            <person name="Thoulutsang Y."/>
            <person name="Thoulutsang D."/>
            <person name="Topham K."/>
            <person name="Topping I."/>
            <person name="Tsamla T."/>
            <person name="Vassiliev H."/>
            <person name="Vo A."/>
            <person name="Wangchuk T."/>
            <person name="Wangdi T."/>
            <person name="Weiand M."/>
            <person name="Wilkinson J."/>
            <person name="Wilson A."/>
            <person name="Yadav S."/>
            <person name="Young G."/>
            <person name="Yu Q."/>
            <person name="Zembek L."/>
            <person name="Zhong D."/>
            <person name="Zimmer A."/>
            <person name="Zwirko Z."/>
            <person name="Jaffe D.B."/>
            <person name="Alvarez P."/>
            <person name="Brockman W."/>
            <person name="Butler J."/>
            <person name="Chin C."/>
            <person name="Gnerre S."/>
            <person name="Grabherr M."/>
            <person name="Kleber M."/>
            <person name="Mauceli E."/>
            <person name="MacCallum I."/>
        </authorList>
    </citation>
    <scope>NUCLEOTIDE SEQUENCE [LARGE SCALE GENOMIC DNA]</scope>
    <source>
        <strain evidence="3">white501</strain>
    </source>
</reference>
<proteinExistence type="predicted"/>
<dbReference type="KEGG" id="dsi:Dsimw501_GD24727"/>
<evidence type="ECO:0000256" key="1">
    <source>
        <dbReference type="SAM" id="MobiDB-lite"/>
    </source>
</evidence>
<dbReference type="PhylomeDB" id="B4NTW4"/>
<dbReference type="HOGENOM" id="CLU_1338824_0_0_1"/>
<evidence type="ECO:0000313" key="3">
    <source>
        <dbReference type="Proteomes" id="UP000000304"/>
    </source>
</evidence>
<protein>
    <submittedName>
        <fullName evidence="2">GD24727</fullName>
    </submittedName>
</protein>
<dbReference type="OrthoDB" id="7869171at2759"/>
<dbReference type="Bgee" id="FBgn0196049">
    <property type="expression patterns" value="Expressed in male reproductive system and 2 other cell types or tissues"/>
</dbReference>
<gene>
    <name evidence="2" type="primary">Dsim\GD24727</name>
    <name evidence="2" type="ORF">Dsim_GD24727</name>
</gene>
<accession>B4NTW4</accession>